<dbReference type="SUPFAM" id="SSF51556">
    <property type="entry name" value="Metallo-dependent hydrolases"/>
    <property type="match status" value="1"/>
</dbReference>
<name>A0ABS1KLY2_9BACT</name>
<gene>
    <name evidence="4" type="ORF">JI741_04575</name>
</gene>
<keyword evidence="5" id="KW-1185">Reference proteome</keyword>
<organism evidence="4 5">
    <name type="scientific">Chryseolinea lacunae</name>
    <dbReference type="NCBI Taxonomy" id="2801331"/>
    <lineage>
        <taxon>Bacteria</taxon>
        <taxon>Pseudomonadati</taxon>
        <taxon>Bacteroidota</taxon>
        <taxon>Cytophagia</taxon>
        <taxon>Cytophagales</taxon>
        <taxon>Fulvivirgaceae</taxon>
        <taxon>Chryseolinea</taxon>
    </lineage>
</organism>
<reference evidence="4 5" key="1">
    <citation type="submission" date="2021-01" db="EMBL/GenBank/DDBJ databases">
        <title>Chryseolinea sp. Jin1 Genome sequencing and assembly.</title>
        <authorList>
            <person name="Kim I."/>
        </authorList>
    </citation>
    <scope>NUCLEOTIDE SEQUENCE [LARGE SCALE GENOMIC DNA]</scope>
    <source>
        <strain evidence="4 5">Jin1</strain>
    </source>
</reference>
<evidence type="ECO:0000256" key="2">
    <source>
        <dbReference type="ARBA" id="ARBA00022801"/>
    </source>
</evidence>
<evidence type="ECO:0000313" key="5">
    <source>
        <dbReference type="Proteomes" id="UP000613030"/>
    </source>
</evidence>
<dbReference type="Pfam" id="PF02126">
    <property type="entry name" value="PTE"/>
    <property type="match status" value="1"/>
</dbReference>
<dbReference type="RefSeq" id="WP_202007809.1">
    <property type="nucleotide sequence ID" value="NZ_JAERRB010000001.1"/>
</dbReference>
<evidence type="ECO:0000256" key="1">
    <source>
        <dbReference type="ARBA" id="ARBA00022723"/>
    </source>
</evidence>
<sequence length="341" mass="37873">MNRRKFIHKTIATVATAATFPHVTAARAADETIIGVNGPLRPRDLKFTLTHEHVLADFIGAEKYSRDRYVADEVFARALPFLQDVKKRGCVTFIDCSPAYLGRDVLLLKRLADATGLNIITNTGYYGAVEERFLPKHAYTETAEQLAARWTDEFHHGIEGTGIRPGFIKTSVDKAPLTNTQRKIIDSAALTHLATGLTLAVHTGNGNAAREQLVILAARGVSPAARIWVHAQNETDKAYHVEAARKESWVSFDGVNPETVQENVERLQNMKKEKLLHRVLVSQDSGWYNVGEPNGGNYKDYNCIFTQFIPALKANGFSQAELDMLFIANPASAFTVRVRKL</sequence>
<evidence type="ECO:0000256" key="3">
    <source>
        <dbReference type="PROSITE-ProRule" id="PRU00679"/>
    </source>
</evidence>
<dbReference type="PROSITE" id="PS51347">
    <property type="entry name" value="PHOSPHOTRIESTERASE_2"/>
    <property type="match status" value="1"/>
</dbReference>
<keyword evidence="2" id="KW-0378">Hydrolase</keyword>
<dbReference type="EMBL" id="JAERRB010000001">
    <property type="protein sequence ID" value="MBL0740478.1"/>
    <property type="molecule type" value="Genomic_DNA"/>
</dbReference>
<keyword evidence="1" id="KW-0479">Metal-binding</keyword>
<dbReference type="InterPro" id="IPR001559">
    <property type="entry name" value="Phosphotriesterase"/>
</dbReference>
<protein>
    <submittedName>
        <fullName evidence="4">Phosphotriesterase</fullName>
    </submittedName>
</protein>
<comment type="similarity">
    <text evidence="3">Belongs to the metallo-dependent hydrolases superfamily. Phosphotriesterase family.</text>
</comment>
<dbReference type="PANTHER" id="PTHR10819:SF3">
    <property type="entry name" value="PHOSPHOTRIESTERASE-RELATED PROTEIN"/>
    <property type="match status" value="1"/>
</dbReference>
<evidence type="ECO:0000313" key="4">
    <source>
        <dbReference type="EMBL" id="MBL0740478.1"/>
    </source>
</evidence>
<accession>A0ABS1KLY2</accession>
<dbReference type="InterPro" id="IPR032466">
    <property type="entry name" value="Metal_Hydrolase"/>
</dbReference>
<proteinExistence type="inferred from homology"/>
<dbReference type="Gene3D" id="3.20.20.140">
    <property type="entry name" value="Metal-dependent hydrolases"/>
    <property type="match status" value="1"/>
</dbReference>
<dbReference type="Proteomes" id="UP000613030">
    <property type="component" value="Unassembled WGS sequence"/>
</dbReference>
<dbReference type="PANTHER" id="PTHR10819">
    <property type="entry name" value="PHOSPHOTRIESTERASE-RELATED"/>
    <property type="match status" value="1"/>
</dbReference>
<comment type="caution">
    <text evidence="4">The sequence shown here is derived from an EMBL/GenBank/DDBJ whole genome shotgun (WGS) entry which is preliminary data.</text>
</comment>
<feature type="modified residue" description="N6-carboxylysine" evidence="3">
    <location>
        <position position="169"/>
    </location>
</feature>